<comment type="caution">
    <text evidence="1">The sequence shown here is derived from an EMBL/GenBank/DDBJ whole genome shotgun (WGS) entry which is preliminary data.</text>
</comment>
<dbReference type="Proteomes" id="UP001281410">
    <property type="component" value="Unassembled WGS sequence"/>
</dbReference>
<dbReference type="SUPFAM" id="SSF54001">
    <property type="entry name" value="Cysteine proteinases"/>
    <property type="match status" value="1"/>
</dbReference>
<accession>A0AAE0ALZ7</accession>
<dbReference type="InterPro" id="IPR038765">
    <property type="entry name" value="Papain-like_cys_pep_sf"/>
</dbReference>
<keyword evidence="2" id="KW-1185">Reference proteome</keyword>
<proteinExistence type="predicted"/>
<dbReference type="Gene3D" id="3.40.395.10">
    <property type="entry name" value="Adenoviral Proteinase, Chain A"/>
    <property type="match status" value="1"/>
</dbReference>
<dbReference type="AlphaFoldDB" id="A0AAE0ALZ7"/>
<dbReference type="EMBL" id="JANJYJ010000004">
    <property type="protein sequence ID" value="KAK3220145.1"/>
    <property type="molecule type" value="Genomic_DNA"/>
</dbReference>
<protein>
    <submittedName>
        <fullName evidence="1">Uncharacterized protein</fullName>
    </submittedName>
</protein>
<sequence>MQPAKQPEVELAEEVVHEPFVPFTKEEKYEVECAFAASNRYDIVLVTHSWTNIDIIGQLLQRLRPGAWLSDEVINVYLELLKEREERESH</sequence>
<reference evidence="1" key="1">
    <citation type="journal article" date="2023" name="Plant J.">
        <title>Genome sequences and population genomics provide insights into the demographic history, inbreeding, and mutation load of two 'living fossil' tree species of Dipteronia.</title>
        <authorList>
            <person name="Feng Y."/>
            <person name="Comes H.P."/>
            <person name="Chen J."/>
            <person name="Zhu S."/>
            <person name="Lu R."/>
            <person name="Zhang X."/>
            <person name="Li P."/>
            <person name="Qiu J."/>
            <person name="Olsen K.M."/>
            <person name="Qiu Y."/>
        </authorList>
    </citation>
    <scope>NUCLEOTIDE SEQUENCE</scope>
    <source>
        <strain evidence="1">NBL</strain>
    </source>
</reference>
<name>A0AAE0ALZ7_9ROSI</name>
<gene>
    <name evidence="1" type="ORF">Dsin_014115</name>
</gene>
<evidence type="ECO:0000313" key="1">
    <source>
        <dbReference type="EMBL" id="KAK3220145.1"/>
    </source>
</evidence>
<organism evidence="1 2">
    <name type="scientific">Dipteronia sinensis</name>
    <dbReference type="NCBI Taxonomy" id="43782"/>
    <lineage>
        <taxon>Eukaryota</taxon>
        <taxon>Viridiplantae</taxon>
        <taxon>Streptophyta</taxon>
        <taxon>Embryophyta</taxon>
        <taxon>Tracheophyta</taxon>
        <taxon>Spermatophyta</taxon>
        <taxon>Magnoliopsida</taxon>
        <taxon>eudicotyledons</taxon>
        <taxon>Gunneridae</taxon>
        <taxon>Pentapetalae</taxon>
        <taxon>rosids</taxon>
        <taxon>malvids</taxon>
        <taxon>Sapindales</taxon>
        <taxon>Sapindaceae</taxon>
        <taxon>Hippocastanoideae</taxon>
        <taxon>Acereae</taxon>
        <taxon>Dipteronia</taxon>
    </lineage>
</organism>
<evidence type="ECO:0000313" key="2">
    <source>
        <dbReference type="Proteomes" id="UP001281410"/>
    </source>
</evidence>